<evidence type="ECO:0000313" key="3">
    <source>
        <dbReference type="Proteomes" id="UP000187203"/>
    </source>
</evidence>
<keyword evidence="3" id="KW-1185">Reference proteome</keyword>
<comment type="caution">
    <text evidence="2">The sequence shown here is derived from an EMBL/GenBank/DDBJ whole genome shotgun (WGS) entry which is preliminary data.</text>
</comment>
<dbReference type="AlphaFoldDB" id="A0A1R3KMM9"/>
<feature type="region of interest" description="Disordered" evidence="1">
    <location>
        <begin position="1"/>
        <end position="31"/>
    </location>
</feature>
<evidence type="ECO:0000313" key="2">
    <source>
        <dbReference type="EMBL" id="OMP08347.1"/>
    </source>
</evidence>
<evidence type="ECO:0000256" key="1">
    <source>
        <dbReference type="SAM" id="MobiDB-lite"/>
    </source>
</evidence>
<gene>
    <name evidence="2" type="ORF">COLO4_06566</name>
</gene>
<organism evidence="2 3">
    <name type="scientific">Corchorus olitorius</name>
    <dbReference type="NCBI Taxonomy" id="93759"/>
    <lineage>
        <taxon>Eukaryota</taxon>
        <taxon>Viridiplantae</taxon>
        <taxon>Streptophyta</taxon>
        <taxon>Embryophyta</taxon>
        <taxon>Tracheophyta</taxon>
        <taxon>Spermatophyta</taxon>
        <taxon>Magnoliopsida</taxon>
        <taxon>eudicotyledons</taxon>
        <taxon>Gunneridae</taxon>
        <taxon>Pentapetalae</taxon>
        <taxon>rosids</taxon>
        <taxon>malvids</taxon>
        <taxon>Malvales</taxon>
        <taxon>Malvaceae</taxon>
        <taxon>Grewioideae</taxon>
        <taxon>Apeibeae</taxon>
        <taxon>Corchorus</taxon>
    </lineage>
</organism>
<sequence length="31" mass="3312">MAVKLSTDSTDRHLTTEQPSRQGPIVSVSIG</sequence>
<reference evidence="3" key="1">
    <citation type="submission" date="2013-09" db="EMBL/GenBank/DDBJ databases">
        <title>Corchorus olitorius genome sequencing.</title>
        <authorList>
            <person name="Alam M."/>
            <person name="Haque M.S."/>
            <person name="Islam M.S."/>
            <person name="Emdad E.M."/>
            <person name="Islam M.M."/>
            <person name="Ahmed B."/>
            <person name="Halim A."/>
            <person name="Hossen Q.M.M."/>
            <person name="Hossain M.Z."/>
            <person name="Ahmed R."/>
            <person name="Khan M.M."/>
            <person name="Islam R."/>
            <person name="Rashid M.M."/>
            <person name="Khan S.A."/>
            <person name="Rahman M.S."/>
            <person name="Alam M."/>
            <person name="Yahiya A.S."/>
            <person name="Khan M.S."/>
            <person name="Azam M.S."/>
            <person name="Haque T."/>
            <person name="Lashkar M.Z.H."/>
            <person name="Akhand A.I."/>
            <person name="Morshed G."/>
            <person name="Roy S."/>
            <person name="Uddin K.S."/>
            <person name="Rabeya T."/>
            <person name="Hossain A.S."/>
            <person name="Chowdhury A."/>
            <person name="Snigdha A.R."/>
            <person name="Mortoza M.S."/>
            <person name="Matin S.A."/>
            <person name="Hoque S.M.E."/>
            <person name="Islam M.K."/>
            <person name="Roy D.K."/>
            <person name="Haider R."/>
            <person name="Moosa M.M."/>
            <person name="Elias S.M."/>
            <person name="Hasan A.M."/>
            <person name="Jahan S."/>
            <person name="Shafiuddin M."/>
            <person name="Mahmood N."/>
            <person name="Shommy N.S."/>
        </authorList>
    </citation>
    <scope>NUCLEOTIDE SEQUENCE [LARGE SCALE GENOMIC DNA]</scope>
    <source>
        <strain evidence="3">cv. O-4</strain>
    </source>
</reference>
<proteinExistence type="predicted"/>
<dbReference type="EMBL" id="AWUE01012779">
    <property type="protein sequence ID" value="OMP08347.1"/>
    <property type="molecule type" value="Genomic_DNA"/>
</dbReference>
<dbReference type="Proteomes" id="UP000187203">
    <property type="component" value="Unassembled WGS sequence"/>
</dbReference>
<name>A0A1R3KMM9_9ROSI</name>
<accession>A0A1R3KMM9</accession>
<protein>
    <submittedName>
        <fullName evidence="2">Uncharacterized protein</fullName>
    </submittedName>
</protein>